<dbReference type="GO" id="GO:1901135">
    <property type="term" value="P:carbohydrate derivative metabolic process"/>
    <property type="evidence" value="ECO:0007669"/>
    <property type="project" value="InterPro"/>
</dbReference>
<evidence type="ECO:0000313" key="7">
    <source>
        <dbReference type="Proteomes" id="UP000005388"/>
    </source>
</evidence>
<dbReference type="SUPFAM" id="SSF46689">
    <property type="entry name" value="Homeodomain-like"/>
    <property type="match status" value="1"/>
</dbReference>
<keyword evidence="7" id="KW-1185">Reference proteome</keyword>
<proteinExistence type="predicted"/>
<dbReference type="PANTHER" id="PTHR30514:SF21">
    <property type="entry name" value="RPIR-FAMILY TRANSCRIPTIONAL REGULATOR"/>
    <property type="match status" value="1"/>
</dbReference>
<feature type="domain" description="HTH rpiR-type" evidence="4">
    <location>
        <begin position="1"/>
        <end position="77"/>
    </location>
</feature>
<name>G5KH97_9STRE</name>
<dbReference type="PROSITE" id="PS51464">
    <property type="entry name" value="SIS"/>
    <property type="match status" value="1"/>
</dbReference>
<dbReference type="eggNOG" id="COG1737">
    <property type="taxonomic scope" value="Bacteria"/>
</dbReference>
<evidence type="ECO:0000313" key="6">
    <source>
        <dbReference type="EMBL" id="EHJ56508.1"/>
    </source>
</evidence>
<dbReference type="Gene3D" id="3.40.50.10490">
    <property type="entry name" value="Glucose-6-phosphate isomerase like protein, domain 1"/>
    <property type="match status" value="1"/>
</dbReference>
<dbReference type="InterPro" id="IPR036388">
    <property type="entry name" value="WH-like_DNA-bd_sf"/>
</dbReference>
<dbReference type="RefSeq" id="WP_006739264.1">
    <property type="nucleotide sequence ID" value="NZ_AEUZ02000001.1"/>
</dbReference>
<dbReference type="Pfam" id="PF01380">
    <property type="entry name" value="SIS"/>
    <property type="match status" value="1"/>
</dbReference>
<protein>
    <submittedName>
        <fullName evidence="6">Transcriptional regulator, RpiR family</fullName>
    </submittedName>
</protein>
<dbReference type="AlphaFoldDB" id="G5KH97"/>
<dbReference type="InterPro" id="IPR035472">
    <property type="entry name" value="RpiR-like_SIS"/>
</dbReference>
<dbReference type="PROSITE" id="PS51071">
    <property type="entry name" value="HTH_RPIR"/>
    <property type="match status" value="1"/>
</dbReference>
<evidence type="ECO:0000256" key="3">
    <source>
        <dbReference type="ARBA" id="ARBA00023163"/>
    </source>
</evidence>
<sequence>MDITQVIEVNYASMGNKEKKVAEYVMKNAQELHNITIHELAEILSVAPSTITRFCQRLGCQNFVDFKMRLHANNQPKKELKSGLHQLVTSYYDDVISRTAKLVSEEEIDAVVKAMKETKRILIYGLGSSGLSAEEFRMRLVRMGLQAWSERDGHMIIMGSKMTSETDLIIGISSSGETPEIVEALENAHANGAKTIAMTSVPTSSLDNLDVDIRLFMHNKQFLNEAYFMNRQITALYIIDLITMKLLEDSALKTNIQSTYHRIVAGKH</sequence>
<keyword evidence="2" id="KW-0238">DNA-binding</keyword>
<dbReference type="InterPro" id="IPR047640">
    <property type="entry name" value="RpiR-like"/>
</dbReference>
<dbReference type="InterPro" id="IPR001347">
    <property type="entry name" value="SIS_dom"/>
</dbReference>
<comment type="caution">
    <text evidence="6">The sequence shown here is derived from an EMBL/GenBank/DDBJ whole genome shotgun (WGS) entry which is preliminary data.</text>
</comment>
<dbReference type="Gene3D" id="1.10.10.10">
    <property type="entry name" value="Winged helix-like DNA-binding domain superfamily/Winged helix DNA-binding domain"/>
    <property type="match status" value="1"/>
</dbReference>
<evidence type="ECO:0000259" key="5">
    <source>
        <dbReference type="PROSITE" id="PS51464"/>
    </source>
</evidence>
<dbReference type="InterPro" id="IPR009057">
    <property type="entry name" value="Homeodomain-like_sf"/>
</dbReference>
<evidence type="ECO:0000256" key="2">
    <source>
        <dbReference type="ARBA" id="ARBA00023125"/>
    </source>
</evidence>
<dbReference type="Pfam" id="PF01418">
    <property type="entry name" value="HTH_6"/>
    <property type="match status" value="1"/>
</dbReference>
<keyword evidence="3" id="KW-0804">Transcription</keyword>
<feature type="domain" description="SIS" evidence="5">
    <location>
        <begin position="111"/>
        <end position="249"/>
    </location>
</feature>
<dbReference type="CDD" id="cd05013">
    <property type="entry name" value="SIS_RpiR"/>
    <property type="match status" value="1"/>
</dbReference>
<dbReference type="SUPFAM" id="SSF53697">
    <property type="entry name" value="SIS domain"/>
    <property type="match status" value="1"/>
</dbReference>
<dbReference type="EMBL" id="AEUZ02000001">
    <property type="protein sequence ID" value="EHJ56508.1"/>
    <property type="molecule type" value="Genomic_DNA"/>
</dbReference>
<evidence type="ECO:0000259" key="4">
    <source>
        <dbReference type="PROSITE" id="PS51071"/>
    </source>
</evidence>
<dbReference type="GO" id="GO:0003677">
    <property type="term" value="F:DNA binding"/>
    <property type="evidence" value="ECO:0007669"/>
    <property type="project" value="UniProtKB-KW"/>
</dbReference>
<organism evidence="6 7">
    <name type="scientific">Streptococcus urinalis 2285-97</name>
    <dbReference type="NCBI Taxonomy" id="764291"/>
    <lineage>
        <taxon>Bacteria</taxon>
        <taxon>Bacillati</taxon>
        <taxon>Bacillota</taxon>
        <taxon>Bacilli</taxon>
        <taxon>Lactobacillales</taxon>
        <taxon>Streptococcaceae</taxon>
        <taxon>Streptococcus</taxon>
    </lineage>
</organism>
<dbReference type="Proteomes" id="UP000005388">
    <property type="component" value="Unassembled WGS sequence"/>
</dbReference>
<dbReference type="InterPro" id="IPR046348">
    <property type="entry name" value="SIS_dom_sf"/>
</dbReference>
<dbReference type="InterPro" id="IPR000281">
    <property type="entry name" value="HTH_RpiR"/>
</dbReference>
<keyword evidence="1" id="KW-0805">Transcription regulation</keyword>
<dbReference type="STRING" id="764291.STRUR_0190"/>
<evidence type="ECO:0000256" key="1">
    <source>
        <dbReference type="ARBA" id="ARBA00023015"/>
    </source>
</evidence>
<gene>
    <name evidence="6" type="ORF">STRUR_0190</name>
</gene>
<dbReference type="GO" id="GO:0003700">
    <property type="term" value="F:DNA-binding transcription factor activity"/>
    <property type="evidence" value="ECO:0007669"/>
    <property type="project" value="InterPro"/>
</dbReference>
<dbReference type="GO" id="GO:0097367">
    <property type="term" value="F:carbohydrate derivative binding"/>
    <property type="evidence" value="ECO:0007669"/>
    <property type="project" value="InterPro"/>
</dbReference>
<accession>G5KH97</accession>
<reference evidence="6 7" key="1">
    <citation type="journal article" date="2014" name="Int. J. Syst. Evol. Microbiol.">
        <title>Phylogenomics and the dynamic genome evolution of the genus Streptococcus.</title>
        <authorList>
            <consortium name="The Broad Institute Genome Sequencing Platform"/>
            <person name="Richards V.P."/>
            <person name="Palmer S.R."/>
            <person name="Pavinski Bitar P.D."/>
            <person name="Qin X."/>
            <person name="Weinstock G.M."/>
            <person name="Highlander S.K."/>
            <person name="Town C.D."/>
            <person name="Burne R.A."/>
            <person name="Stanhope M.J."/>
        </authorList>
    </citation>
    <scope>NUCLEOTIDE SEQUENCE [LARGE SCALE GENOMIC DNA]</scope>
    <source>
        <strain evidence="6 7">2285-97</strain>
    </source>
</reference>
<dbReference type="PANTHER" id="PTHR30514">
    <property type="entry name" value="GLUCOKINASE"/>
    <property type="match status" value="1"/>
</dbReference>